<dbReference type="PANTHER" id="PTHR37066">
    <property type="entry name" value="HELICASE-ASSOCIATED"/>
    <property type="match status" value="1"/>
</dbReference>
<dbReference type="Proteomes" id="UP000688947">
    <property type="component" value="Unassembled WGS sequence"/>
</dbReference>
<dbReference type="PANTHER" id="PTHR37066:SF1">
    <property type="entry name" value="LNS2_PITP DOMAIN-CONTAINING PROTEIN"/>
    <property type="match status" value="1"/>
</dbReference>
<name>A0A8T1UBK1_9STRA</name>
<dbReference type="VEuPathDB" id="FungiDB:PC110_g17958"/>
<accession>A0A8T1UBK1</accession>
<protein>
    <recommendedName>
        <fullName evidence="3">Helicase-associated domain-containing protein</fullName>
    </recommendedName>
</protein>
<gene>
    <name evidence="1" type="ORF">JG687_00010279</name>
</gene>
<comment type="caution">
    <text evidence="1">The sequence shown here is derived from an EMBL/GenBank/DDBJ whole genome shotgun (WGS) entry which is preliminary data.</text>
</comment>
<dbReference type="EMBL" id="JAENGZ010000575">
    <property type="protein sequence ID" value="KAG6956965.1"/>
    <property type="molecule type" value="Genomic_DNA"/>
</dbReference>
<evidence type="ECO:0008006" key="3">
    <source>
        <dbReference type="Google" id="ProtNLM"/>
    </source>
</evidence>
<evidence type="ECO:0000313" key="2">
    <source>
        <dbReference type="Proteomes" id="UP000688947"/>
    </source>
</evidence>
<proteinExistence type="predicted"/>
<organism evidence="1 2">
    <name type="scientific">Phytophthora cactorum</name>
    <dbReference type="NCBI Taxonomy" id="29920"/>
    <lineage>
        <taxon>Eukaryota</taxon>
        <taxon>Sar</taxon>
        <taxon>Stramenopiles</taxon>
        <taxon>Oomycota</taxon>
        <taxon>Peronosporomycetes</taxon>
        <taxon>Peronosporales</taxon>
        <taxon>Peronosporaceae</taxon>
        <taxon>Phytophthora</taxon>
    </lineage>
</organism>
<dbReference type="AlphaFoldDB" id="A0A8T1UBK1"/>
<sequence length="172" mass="19962">MAGFLQDVAQFKWYHIYLPSLRQFWKLYGNTDVPYQFVVPERDEAWPKTAWGIRFGSRVVAMRHGIVYASQMAESKEELEKLGFCFSTIYERDWTEKVLPSLKKHQQEFGHCIISQGFKVPDCHPWPTKAWGMRLGKVVNKIRTGNGYVEQAARDKEILAAVGFVWSQDEAV</sequence>
<evidence type="ECO:0000313" key="1">
    <source>
        <dbReference type="EMBL" id="KAG6956965.1"/>
    </source>
</evidence>
<reference evidence="1" key="1">
    <citation type="submission" date="2021-01" db="EMBL/GenBank/DDBJ databases">
        <title>Phytophthora aleatoria, a newly-described species from Pinus radiata is distinct from Phytophthora cactorum isolates based on comparative genomics.</title>
        <authorList>
            <person name="Mcdougal R."/>
            <person name="Panda P."/>
            <person name="Williams N."/>
            <person name="Studholme D.J."/>
        </authorList>
    </citation>
    <scope>NUCLEOTIDE SEQUENCE</scope>
    <source>
        <strain evidence="1">NZFS 3830</strain>
    </source>
</reference>
<dbReference type="OrthoDB" id="114972at2759"/>